<dbReference type="PANTHER" id="PTHR34819">
    <property type="entry name" value="LARGE CYSTEINE-RICH PERIPLASMIC PROTEIN OMCB"/>
    <property type="match status" value="1"/>
</dbReference>
<dbReference type="OrthoDB" id="1751088at2"/>
<dbReference type="AlphaFoldDB" id="A0A1D7XL05"/>
<protein>
    <submittedName>
        <fullName evidence="1">Uncharacterized protein</fullName>
    </submittedName>
</protein>
<proteinExistence type="predicted"/>
<accession>A0A1D7XL05</accession>
<name>A0A1D7XL05_9CLOT</name>
<dbReference type="PANTHER" id="PTHR34819:SF3">
    <property type="entry name" value="CELL SURFACE PROTEIN"/>
    <property type="match status" value="1"/>
</dbReference>
<sequence length="1171" mass="136020">MDKKYLLASGLSINTNQKNATLYSEIEYNIYFENKLPIDIYNLTLFINIPKDTKYKEESLYVNNISYFLDSSRIFKIPIFKSRDSLKVSYKVYVKKIPKSGGINNHISIAYSENNDEYINEIKSNEIITKIKGVKLDIIKQLDKEEICINDKISENIIIRNEGNIKAFNITLEEIVPENIMLESIVINNNQIIGTNNSIPIGNLEPSKSVEIKFYGKVIGVNKIVEDIKTILNYDYFDDYKDNYILKNQIENSIPIYIKEAHIGNKSIEKNSLKLYSDRIWFNKPTKLSFKTYNIGNLSIKHAFIKLEISNGINVLDLIIGNKEIKEDKEDILKGIELNNINSGEKISFDANIEVNDFSIEEKYIKVLIEYEYFNKEKNEYVKKVYESNEVSVKGYGAILTDLNGNKLCKKCNKQACLIGDVVNYTLSIKNSGNRKCKKLKFKEEFNENSDFVIDSFNVNDEFISEADIYKGVYIGDLDIGENLDISYKLEVKQIAKIDWLISTSHLEYIEEKIPKIVDTTCKETRIIYPELIEVYNDDEIHYSKKENIENYVIKLKNIGNTQLNNIKIDLKKPDYINFENIKIDGLKVDQDYFCNNILKIPIIQKHEEKNIEIELNFIEGKANYEFEINGQVTFSYFGVDGKEEFGTLILKNQKYNIIYGDFNAKVIIDKPYMLNNKKTEGIIEIENIGNVELYDIKINSYKSKYMDRLKIVNEESEYLEKIVSPNNKITIPLSIILDDFDKIKNINFSIDLEANYKLNKKDIIINKEINGIEIETIDEQVKCTIESDKSDFLVDDIVQFNITIDNIGNHDLEEAFLKIYIPKEIKVIEELIYIKNKPYSYFDITKGIRIGSILADEKVSIKYSGKMEKINLKKEINTYYKIEGYYNINNNNNKIYKEYKSNTLINKIEKISLKAFLTADKNILLNGEKIKYTSTLINDGTLPISINYKLDKGKELEEVKGSTILNGKVSGELRGLMKINPNDGIVIEKTFRYKGTRGINEVLLQGIANIYYENNDSQYEKYKEIKTELLKTQITNTIFKELLVEEVIDITTIKPKIYEIIKIYLTPSIINKKIRKIQRCYGYNSKEVIGYKVEFIGKINYTIEYISYEDSEEIHLFSNENIFTSSMLLPYDFMEGEEFHIKLKVLDTSYKVIDETKMFINANILINTNI</sequence>
<dbReference type="STRING" id="394958.BGI42_09950"/>
<dbReference type="InterPro" id="IPR047589">
    <property type="entry name" value="DUF11_rpt"/>
</dbReference>
<dbReference type="Proteomes" id="UP000094652">
    <property type="component" value="Chromosome"/>
</dbReference>
<evidence type="ECO:0000313" key="2">
    <source>
        <dbReference type="Proteomes" id="UP000094652"/>
    </source>
</evidence>
<dbReference type="InterPro" id="IPR051172">
    <property type="entry name" value="Chlamydia_OmcB"/>
</dbReference>
<organism evidence="1 2">
    <name type="scientific">Clostridium taeniosporum</name>
    <dbReference type="NCBI Taxonomy" id="394958"/>
    <lineage>
        <taxon>Bacteria</taxon>
        <taxon>Bacillati</taxon>
        <taxon>Bacillota</taxon>
        <taxon>Clostridia</taxon>
        <taxon>Eubacteriales</taxon>
        <taxon>Clostridiaceae</taxon>
        <taxon>Clostridium</taxon>
    </lineage>
</organism>
<keyword evidence="2" id="KW-1185">Reference proteome</keyword>
<dbReference type="KEGG" id="ctae:BGI42_09950"/>
<reference evidence="2" key="1">
    <citation type="submission" date="2016-09" db="EMBL/GenBank/DDBJ databases">
        <title>Genomics of Clostridium taeniosporum, an organism which forms endospores with ribbon-like appendages.</title>
        <authorList>
            <person name="Walker J.R."/>
        </authorList>
    </citation>
    <scope>NUCLEOTIDE SEQUENCE [LARGE SCALE GENOMIC DNA]</scope>
    <source>
        <strain evidence="2">1/k</strain>
    </source>
</reference>
<dbReference type="NCBIfam" id="TIGR01451">
    <property type="entry name" value="B_ant_repeat"/>
    <property type="match status" value="1"/>
</dbReference>
<gene>
    <name evidence="1" type="ORF">BGI42_09950</name>
</gene>
<evidence type="ECO:0000313" key="1">
    <source>
        <dbReference type="EMBL" id="AOR24033.1"/>
    </source>
</evidence>
<dbReference type="RefSeq" id="WP_069680172.1">
    <property type="nucleotide sequence ID" value="NZ_CP017253.2"/>
</dbReference>
<dbReference type="EMBL" id="CP017253">
    <property type="protein sequence ID" value="AOR24033.1"/>
    <property type="molecule type" value="Genomic_DNA"/>
</dbReference>